<accession>A0A6J4U9W5</accession>
<name>A0A6J4U9W5_9BACT</name>
<reference evidence="2" key="1">
    <citation type="submission" date="2020-02" db="EMBL/GenBank/DDBJ databases">
        <authorList>
            <person name="Meier V. D."/>
        </authorList>
    </citation>
    <scope>NUCLEOTIDE SEQUENCE</scope>
    <source>
        <strain evidence="2">AVDCRST_MAG59</strain>
    </source>
</reference>
<gene>
    <name evidence="2" type="ORF">AVDCRST_MAG59-1201</name>
</gene>
<sequence length="38" mass="4100">MSGIAPLGFGFRPDAWQEPDVSSANRTPAWGRSRAVPN</sequence>
<feature type="region of interest" description="Disordered" evidence="1">
    <location>
        <begin position="1"/>
        <end position="38"/>
    </location>
</feature>
<evidence type="ECO:0000313" key="2">
    <source>
        <dbReference type="EMBL" id="CAA9544943.1"/>
    </source>
</evidence>
<proteinExistence type="predicted"/>
<dbReference type="AlphaFoldDB" id="A0A6J4U9W5"/>
<protein>
    <submittedName>
        <fullName evidence="2">Uncharacterized protein</fullName>
    </submittedName>
</protein>
<organism evidence="2">
    <name type="scientific">uncultured Thermomicrobiales bacterium</name>
    <dbReference type="NCBI Taxonomy" id="1645740"/>
    <lineage>
        <taxon>Bacteria</taxon>
        <taxon>Pseudomonadati</taxon>
        <taxon>Thermomicrobiota</taxon>
        <taxon>Thermomicrobia</taxon>
        <taxon>Thermomicrobiales</taxon>
        <taxon>environmental samples</taxon>
    </lineage>
</organism>
<evidence type="ECO:0000256" key="1">
    <source>
        <dbReference type="SAM" id="MobiDB-lite"/>
    </source>
</evidence>
<dbReference type="EMBL" id="CADCWF010000073">
    <property type="protein sequence ID" value="CAA9544943.1"/>
    <property type="molecule type" value="Genomic_DNA"/>
</dbReference>